<evidence type="ECO:0000313" key="2">
    <source>
        <dbReference type="EMBL" id="GFU51072.1"/>
    </source>
</evidence>
<feature type="chain" id="PRO_5036472596" evidence="1">
    <location>
        <begin position="26"/>
        <end position="149"/>
    </location>
</feature>
<proteinExistence type="predicted"/>
<evidence type="ECO:0000313" key="3">
    <source>
        <dbReference type="Proteomes" id="UP000887013"/>
    </source>
</evidence>
<keyword evidence="3" id="KW-1185">Reference proteome</keyword>
<accession>A0A8X6R6L0</accession>
<comment type="caution">
    <text evidence="2">The sequence shown here is derived from an EMBL/GenBank/DDBJ whole genome shotgun (WGS) entry which is preliminary data.</text>
</comment>
<dbReference type="OrthoDB" id="6473529at2759"/>
<protein>
    <submittedName>
        <fullName evidence="2">Uncharacterized protein</fullName>
    </submittedName>
</protein>
<name>A0A8X6R6L0_NEPPI</name>
<sequence>MHTLCVFGNITWFQLLLRVQKSTLASLVGRNGKIYFRLVDVAALLNTNGVYSFAKCSQIVAVQGKDVLPFLKDYPIVTKKTQLVPLNVVNNIVAAKFVSLGSSFEKILSAGYAFVPSVKSLLVESFKRPSFLNVLVCHEGAPVPNGVLV</sequence>
<dbReference type="EMBL" id="BMAW01038114">
    <property type="protein sequence ID" value="GFU51072.1"/>
    <property type="molecule type" value="Genomic_DNA"/>
</dbReference>
<dbReference type="AlphaFoldDB" id="A0A8X6R6L0"/>
<evidence type="ECO:0000256" key="1">
    <source>
        <dbReference type="SAM" id="SignalP"/>
    </source>
</evidence>
<keyword evidence="1" id="KW-0732">Signal</keyword>
<gene>
    <name evidence="2" type="primary">NCL1_48098</name>
    <name evidence="2" type="ORF">NPIL_29241</name>
</gene>
<organism evidence="2 3">
    <name type="scientific">Nephila pilipes</name>
    <name type="common">Giant wood spider</name>
    <name type="synonym">Nephila maculata</name>
    <dbReference type="NCBI Taxonomy" id="299642"/>
    <lineage>
        <taxon>Eukaryota</taxon>
        <taxon>Metazoa</taxon>
        <taxon>Ecdysozoa</taxon>
        <taxon>Arthropoda</taxon>
        <taxon>Chelicerata</taxon>
        <taxon>Arachnida</taxon>
        <taxon>Araneae</taxon>
        <taxon>Araneomorphae</taxon>
        <taxon>Entelegynae</taxon>
        <taxon>Araneoidea</taxon>
        <taxon>Nephilidae</taxon>
        <taxon>Nephila</taxon>
    </lineage>
</organism>
<dbReference type="Proteomes" id="UP000887013">
    <property type="component" value="Unassembled WGS sequence"/>
</dbReference>
<reference evidence="2" key="1">
    <citation type="submission" date="2020-08" db="EMBL/GenBank/DDBJ databases">
        <title>Multicomponent nature underlies the extraordinary mechanical properties of spider dragline silk.</title>
        <authorList>
            <person name="Kono N."/>
            <person name="Nakamura H."/>
            <person name="Mori M."/>
            <person name="Yoshida Y."/>
            <person name="Ohtoshi R."/>
            <person name="Malay A.D."/>
            <person name="Moran D.A.P."/>
            <person name="Tomita M."/>
            <person name="Numata K."/>
            <person name="Arakawa K."/>
        </authorList>
    </citation>
    <scope>NUCLEOTIDE SEQUENCE</scope>
</reference>
<feature type="signal peptide" evidence="1">
    <location>
        <begin position="1"/>
        <end position="25"/>
    </location>
</feature>